<gene>
    <name evidence="3" type="ORF">SFMTTN_3208</name>
</gene>
<dbReference type="InterPro" id="IPR036465">
    <property type="entry name" value="vWFA_dom_sf"/>
</dbReference>
<dbReference type="EMBL" id="BGOW01000038">
    <property type="protein sequence ID" value="GBL47373.1"/>
    <property type="molecule type" value="Genomic_DNA"/>
</dbReference>
<dbReference type="NCBIfam" id="NF003708">
    <property type="entry name" value="PRK05325.1-3"/>
    <property type="match status" value="1"/>
</dbReference>
<dbReference type="PANTHER" id="PTHR30510">
    <property type="entry name" value="UPF0229 PROTEIN YEAH"/>
    <property type="match status" value="1"/>
</dbReference>
<sequence length="421" mass="47697">MSQLVDRRLSGKNRSAVNRQRFLRRFKVQIREAVKQAVSSRKVADLARGEKISIPAKGMSEPAFHHGPGGRRNIVHPGNREFVRGDKADRPPSGGGGGGGGSASEDAEGMDDFVFELSREEFMDYFFQDLALPDMVKKQLAAVPEVKRTRAGFVSQGNPSSLHVVRSMKQAIGRRMAMSSSPREALREAEEALQQLLDQGRDASPEADALREEIVSLKARIAAVPFIDTWDLRYANRVDKPTPSSQAAMFCLMDVSGSMDENRKNIAKRFFMLLYLFLTKSYERIDLVFIRHHTTAKEVDEEDFFSSRESGGTVVSSALVLMRDIIRERYPTANWNIYAAQASDGDNWENDSPRCRELLVQDILPLAQYFAYVEIETEQPQSLWREYAQVSAASRRFAMQRILTLEDIYPVFRELFRKKVA</sequence>
<dbReference type="Proteomes" id="UP000286806">
    <property type="component" value="Unassembled WGS sequence"/>
</dbReference>
<comment type="similarity">
    <text evidence="1">Belongs to the UPF0229 family.</text>
</comment>
<evidence type="ECO:0000256" key="1">
    <source>
        <dbReference type="HAMAP-Rule" id="MF_01232"/>
    </source>
</evidence>
<reference evidence="3 4" key="1">
    <citation type="journal article" date="2019" name="Front. Microbiol.">
        <title>Genomes of Neutrophilic Sulfur-Oxidizing Chemolithoautotrophs Representing 9 Proteobacterial Species From 8 Genera.</title>
        <authorList>
            <person name="Watanabe T."/>
            <person name="Kojima H."/>
            <person name="Umezawa K."/>
            <person name="Hori C."/>
            <person name="Takasuka T.E."/>
            <person name="Kato Y."/>
            <person name="Fukui M."/>
        </authorList>
    </citation>
    <scope>NUCLEOTIDE SEQUENCE [LARGE SCALE GENOMIC DNA]</scope>
    <source>
        <strain evidence="3 4">TTN</strain>
    </source>
</reference>
<accession>A0A401JHF7</accession>
<evidence type="ECO:0000313" key="4">
    <source>
        <dbReference type="Proteomes" id="UP000286806"/>
    </source>
</evidence>
<dbReference type="NCBIfam" id="NF003707">
    <property type="entry name" value="PRK05325.1-2"/>
    <property type="match status" value="1"/>
</dbReference>
<organism evidence="3 4">
    <name type="scientific">Sulfuriferula multivorans</name>
    <dbReference type="NCBI Taxonomy" id="1559896"/>
    <lineage>
        <taxon>Bacteria</taxon>
        <taxon>Pseudomonadati</taxon>
        <taxon>Pseudomonadota</taxon>
        <taxon>Betaproteobacteria</taxon>
        <taxon>Nitrosomonadales</taxon>
        <taxon>Sulfuricellaceae</taxon>
        <taxon>Sulfuriferula</taxon>
    </lineage>
</organism>
<evidence type="ECO:0000256" key="2">
    <source>
        <dbReference type="SAM" id="MobiDB-lite"/>
    </source>
</evidence>
<keyword evidence="4" id="KW-1185">Reference proteome</keyword>
<dbReference type="Pfam" id="PF04285">
    <property type="entry name" value="DUF444"/>
    <property type="match status" value="1"/>
</dbReference>
<dbReference type="InterPro" id="IPR006698">
    <property type="entry name" value="UPF0229"/>
</dbReference>
<feature type="compositionally biased region" description="Gly residues" evidence="2">
    <location>
        <begin position="93"/>
        <end position="102"/>
    </location>
</feature>
<evidence type="ECO:0000313" key="3">
    <source>
        <dbReference type="EMBL" id="GBL47373.1"/>
    </source>
</evidence>
<protein>
    <recommendedName>
        <fullName evidence="1">UPF0229 protein SFMTTN_3208</fullName>
    </recommendedName>
</protein>
<comment type="caution">
    <text evidence="3">The sequence shown here is derived from an EMBL/GenBank/DDBJ whole genome shotgun (WGS) entry which is preliminary data.</text>
</comment>
<dbReference type="OrthoDB" id="9788289at2"/>
<proteinExistence type="inferred from homology"/>
<dbReference type="HAMAP" id="MF_01232">
    <property type="entry name" value="UPF0229"/>
    <property type="match status" value="1"/>
</dbReference>
<feature type="region of interest" description="Disordered" evidence="2">
    <location>
        <begin position="82"/>
        <end position="107"/>
    </location>
</feature>
<name>A0A401JHF7_9PROT</name>
<dbReference type="RefSeq" id="WP_124706125.1">
    <property type="nucleotide sequence ID" value="NZ_BGOW01000038.1"/>
</dbReference>
<dbReference type="PANTHER" id="PTHR30510:SF2">
    <property type="entry name" value="UPF0229 PROTEIN YEAH"/>
    <property type="match status" value="1"/>
</dbReference>
<dbReference type="AlphaFoldDB" id="A0A401JHF7"/>
<dbReference type="SUPFAM" id="SSF53300">
    <property type="entry name" value="vWA-like"/>
    <property type="match status" value="1"/>
</dbReference>
<feature type="region of interest" description="Disordered" evidence="2">
    <location>
        <begin position="58"/>
        <end position="77"/>
    </location>
</feature>